<dbReference type="Gene3D" id="3.90.226.10">
    <property type="entry name" value="2-enoyl-CoA Hydratase, Chain A, domain 1"/>
    <property type="match status" value="1"/>
</dbReference>
<dbReference type="InterPro" id="IPR051683">
    <property type="entry name" value="Enoyl-CoA_Hydratase/Isomerase"/>
</dbReference>
<dbReference type="EMBL" id="JAESND010000002">
    <property type="protein sequence ID" value="MBM3115310.1"/>
    <property type="molecule type" value="Genomic_DNA"/>
</dbReference>
<dbReference type="CDD" id="cd06558">
    <property type="entry name" value="crotonase-like"/>
    <property type="match status" value="1"/>
</dbReference>
<dbReference type="PANTHER" id="PTHR42964">
    <property type="entry name" value="ENOYL-COA HYDRATASE"/>
    <property type="match status" value="1"/>
</dbReference>
<comment type="caution">
    <text evidence="2">The sequence shown here is derived from an EMBL/GenBank/DDBJ whole genome shotgun (WGS) entry which is preliminary data.</text>
</comment>
<organism evidence="2 3">
    <name type="scientific">Jeongeupia naejangsanensis</name>
    <dbReference type="NCBI Taxonomy" id="613195"/>
    <lineage>
        <taxon>Bacteria</taxon>
        <taxon>Pseudomonadati</taxon>
        <taxon>Pseudomonadota</taxon>
        <taxon>Betaproteobacteria</taxon>
        <taxon>Neisseriales</taxon>
        <taxon>Chitinibacteraceae</taxon>
        <taxon>Jeongeupia</taxon>
    </lineage>
</organism>
<protein>
    <submittedName>
        <fullName evidence="2">Enoyl-CoA hydratase/isomerase family protein</fullName>
    </submittedName>
</protein>
<evidence type="ECO:0000256" key="1">
    <source>
        <dbReference type="ARBA" id="ARBA00005254"/>
    </source>
</evidence>
<accession>A0ABS2BIL6</accession>
<keyword evidence="3" id="KW-1185">Reference proteome</keyword>
<dbReference type="Gene3D" id="1.10.12.10">
    <property type="entry name" value="Lyase 2-enoyl-coa Hydratase, Chain A, domain 2"/>
    <property type="match status" value="1"/>
</dbReference>
<dbReference type="Proteomes" id="UP000809431">
    <property type="component" value="Unassembled WGS sequence"/>
</dbReference>
<sequence>MSDTLSYELADNGVATVTLHEDGTQTVNEILIAELTACLTALSHNSRLRAIVLRARGSDFCTGQDARWQARMLEHDQDHHFDEALELARLLQLIDRMPVPTIARVHGQTVGVGIGLIACCDLIVAHSGSRFAIPEVRAGLVPAMIGPYLITQIGVSAARRYLLTGETFDADTARQIGLVHEIGSQDAELDQWIAGWISAVLQNGPHALLTAKRLIASVAHRPIDDAMNSDLAHRLAHLHRHPEAKEGIHAQLESRLPRWHS</sequence>
<dbReference type="InterPro" id="IPR001753">
    <property type="entry name" value="Enoyl-CoA_hydra/iso"/>
</dbReference>
<reference evidence="2 3" key="1">
    <citation type="submission" date="2021-01" db="EMBL/GenBank/DDBJ databases">
        <title>Draft Genome Sequence and Polyhydroxyalkanoate Biosynthetic Potential of Jeongeupia naejangsanensis Type Strain DSM 24253.</title>
        <authorList>
            <person name="Turrini P."/>
            <person name="Artuso I."/>
            <person name="Lugli G.A."/>
            <person name="Frangipani E."/>
            <person name="Ventura M."/>
            <person name="Visca P."/>
        </authorList>
    </citation>
    <scope>NUCLEOTIDE SEQUENCE [LARGE SCALE GENOMIC DNA]</scope>
    <source>
        <strain evidence="2 3">DSM 24253</strain>
    </source>
</reference>
<dbReference type="RefSeq" id="WP_203536985.1">
    <property type="nucleotide sequence ID" value="NZ_JAESND010000002.1"/>
</dbReference>
<dbReference type="Pfam" id="PF00378">
    <property type="entry name" value="ECH_1"/>
    <property type="match status" value="1"/>
</dbReference>
<dbReference type="InterPro" id="IPR029045">
    <property type="entry name" value="ClpP/crotonase-like_dom_sf"/>
</dbReference>
<gene>
    <name evidence="2" type="ORF">JMJ54_05675</name>
</gene>
<dbReference type="SUPFAM" id="SSF52096">
    <property type="entry name" value="ClpP/crotonase"/>
    <property type="match status" value="1"/>
</dbReference>
<comment type="similarity">
    <text evidence="1">Belongs to the enoyl-CoA hydratase/isomerase family.</text>
</comment>
<dbReference type="PANTHER" id="PTHR42964:SF1">
    <property type="entry name" value="POLYKETIDE BIOSYNTHESIS ENOYL-COA HYDRATASE PKSH-RELATED"/>
    <property type="match status" value="1"/>
</dbReference>
<proteinExistence type="inferred from homology"/>
<evidence type="ECO:0000313" key="3">
    <source>
        <dbReference type="Proteomes" id="UP000809431"/>
    </source>
</evidence>
<evidence type="ECO:0000313" key="2">
    <source>
        <dbReference type="EMBL" id="MBM3115310.1"/>
    </source>
</evidence>
<dbReference type="InterPro" id="IPR014748">
    <property type="entry name" value="Enoyl-CoA_hydra_C"/>
</dbReference>
<name>A0ABS2BIL6_9NEIS</name>